<feature type="domain" description="FUZ/MON1/HPS1 first Longin" evidence="2">
    <location>
        <begin position="187"/>
        <end position="302"/>
    </location>
</feature>
<dbReference type="GO" id="GO:0016192">
    <property type="term" value="P:vesicle-mediated transport"/>
    <property type="evidence" value="ECO:0007669"/>
    <property type="project" value="InterPro"/>
</dbReference>
<protein>
    <recommendedName>
        <fullName evidence="1">Vacuolar fusion protein MON1 homolog</fullName>
    </recommendedName>
</protein>
<dbReference type="WBParaSite" id="MCU_012822-RA">
    <property type="protein sequence ID" value="MCU_012822-RA"/>
    <property type="gene ID" value="MCU_012822"/>
</dbReference>
<proteinExistence type="inferred from homology"/>
<name>A0A5K3G1G8_MESCO</name>
<dbReference type="AlphaFoldDB" id="A0A5K3G1G8"/>
<dbReference type="PRINTS" id="PR01546">
    <property type="entry name" value="YEAST73DUF"/>
</dbReference>
<evidence type="ECO:0000259" key="2">
    <source>
        <dbReference type="Pfam" id="PF19036"/>
    </source>
</evidence>
<reference evidence="3" key="1">
    <citation type="submission" date="2019-11" db="UniProtKB">
        <authorList>
            <consortium name="WormBaseParasite"/>
        </authorList>
    </citation>
    <scope>IDENTIFICATION</scope>
</reference>
<dbReference type="GO" id="GO:0035658">
    <property type="term" value="C:Mon1-Ccz1 complex"/>
    <property type="evidence" value="ECO:0007669"/>
    <property type="project" value="TreeGrafter"/>
</dbReference>
<accession>A0A5K3G1G8</accession>
<comment type="function">
    <text evidence="1">Plays an important role in membrane trafficking through the secretory apparatus.</text>
</comment>
<sequence>DGACRVVLTYDRSIKSVLLYQSSSWLGSGILQLSRSLCTAPHWWLSLVGYLSSLHAVGTRETDDWLRHAWSKMSAHSDVAAVSDQDLPEFPDIGSGDVIVNSPFSEVENNNEFISQQSPPLSDYSSADQSHDSFIPLSCTPEILTNPNLDEQVTTSTPPENAPIKRVTSATIQSSAVDLGLDPDFVHVFVFSDAGKPIYSRCGDENKLAHVMGVMQALVSVVNQRGDQLQAVVAEDKHMVFRTFGHLVLVAVGSSHEPISHLTVILGYVHNQIVSALTQQRIDKWFMQKHNLDLRNLLIGDSRLLSGAIELVETQMGPTLNAVLCIPLPNVTRETV</sequence>
<dbReference type="InterPro" id="IPR043972">
    <property type="entry name" value="FUZ/MON1/HPS1_longin_1"/>
</dbReference>
<evidence type="ECO:0000313" key="3">
    <source>
        <dbReference type="WBParaSite" id="MCU_012822-RA"/>
    </source>
</evidence>
<dbReference type="InterPro" id="IPR004353">
    <property type="entry name" value="Mon1"/>
</dbReference>
<dbReference type="PANTHER" id="PTHR13027">
    <property type="entry name" value="SAND PROTEIN-RELATED"/>
    <property type="match status" value="1"/>
</dbReference>
<dbReference type="PANTHER" id="PTHR13027:SF7">
    <property type="entry name" value="VACUOLAR FUSION PROTEIN MON1 HOMOLOG"/>
    <property type="match status" value="1"/>
</dbReference>
<dbReference type="Pfam" id="PF19036">
    <property type="entry name" value="Fuz_longin_1"/>
    <property type="match status" value="1"/>
</dbReference>
<organism evidence="3">
    <name type="scientific">Mesocestoides corti</name>
    <name type="common">Flatworm</name>
    <dbReference type="NCBI Taxonomy" id="53468"/>
    <lineage>
        <taxon>Eukaryota</taxon>
        <taxon>Metazoa</taxon>
        <taxon>Spiralia</taxon>
        <taxon>Lophotrochozoa</taxon>
        <taxon>Platyhelminthes</taxon>
        <taxon>Cestoda</taxon>
        <taxon>Eucestoda</taxon>
        <taxon>Cyclophyllidea</taxon>
        <taxon>Mesocestoididae</taxon>
        <taxon>Mesocestoides</taxon>
    </lineage>
</organism>
<comment type="similarity">
    <text evidence="1">Belongs to the MON1/SAND family.</text>
</comment>
<dbReference type="GO" id="GO:0006623">
    <property type="term" value="P:protein targeting to vacuole"/>
    <property type="evidence" value="ECO:0007669"/>
    <property type="project" value="UniProtKB-UniRule"/>
</dbReference>
<evidence type="ECO:0000256" key="1">
    <source>
        <dbReference type="RuleBase" id="RU367048"/>
    </source>
</evidence>